<reference evidence="4" key="2">
    <citation type="submission" date="2025-09" db="UniProtKB">
        <authorList>
            <consortium name="Ensembl"/>
        </authorList>
    </citation>
    <scope>IDENTIFICATION</scope>
</reference>
<accession>A0A8C0UM30</accession>
<name>A0A8C0UM30_CYACU</name>
<dbReference type="Ensembl" id="ENSCCET00000018270.1">
    <property type="protein sequence ID" value="ENSCCEP00000011687.1"/>
    <property type="gene ID" value="ENSCCEG00000011390.1"/>
</dbReference>
<dbReference type="InterPro" id="IPR036179">
    <property type="entry name" value="Ig-like_dom_sf"/>
</dbReference>
<dbReference type="SMART" id="SM00409">
    <property type="entry name" value="IG"/>
    <property type="match status" value="1"/>
</dbReference>
<evidence type="ECO:0000259" key="3">
    <source>
        <dbReference type="PROSITE" id="PS50835"/>
    </source>
</evidence>
<dbReference type="InterPro" id="IPR003599">
    <property type="entry name" value="Ig_sub"/>
</dbReference>
<feature type="domain" description="Ig-like" evidence="3">
    <location>
        <begin position="49"/>
        <end position="144"/>
    </location>
</feature>
<reference evidence="4" key="1">
    <citation type="submission" date="2025-08" db="UniProtKB">
        <authorList>
            <consortium name="Ensembl"/>
        </authorList>
    </citation>
    <scope>IDENTIFICATION</scope>
</reference>
<evidence type="ECO:0000256" key="2">
    <source>
        <dbReference type="ARBA" id="ARBA00022859"/>
    </source>
</evidence>
<dbReference type="AlphaFoldDB" id="A0A8C0UM30"/>
<dbReference type="PROSITE" id="PS50835">
    <property type="entry name" value="IG_LIKE"/>
    <property type="match status" value="1"/>
</dbReference>
<dbReference type="InterPro" id="IPR013783">
    <property type="entry name" value="Ig-like_fold"/>
</dbReference>
<evidence type="ECO:0000313" key="4">
    <source>
        <dbReference type="Ensembl" id="ENSCCEP00000011687.1"/>
    </source>
</evidence>
<keyword evidence="5" id="KW-1185">Reference proteome</keyword>
<sequence length="218" mass="24528">MCLLQRSRALSQNFLTSWWHSIHEVLQGCVFLSSSMHFTSQLSLLSFSPGWALQQSPDTVVRVGDPVTLECSASQKSFVNMYWYKLAMEKDASMQLVVYSVEGGKADIEKEFQNRFQSNGTKNNHLSVKIQYALLNDTGTYFCQYSIAQTFPALCLTEPRFLHFHFTCPPALLEGQCTYACLSVFCMVSNWHSGEAAVAWVSSACEQSSREVSLAELE</sequence>
<dbReference type="Gene3D" id="2.60.40.10">
    <property type="entry name" value="Immunoglobulins"/>
    <property type="match status" value="1"/>
</dbReference>
<dbReference type="SMART" id="SM00406">
    <property type="entry name" value="IGv"/>
    <property type="match status" value="1"/>
</dbReference>
<dbReference type="InterPro" id="IPR050413">
    <property type="entry name" value="TCR_beta_variable"/>
</dbReference>
<dbReference type="GO" id="GO:0005886">
    <property type="term" value="C:plasma membrane"/>
    <property type="evidence" value="ECO:0007669"/>
    <property type="project" value="TreeGrafter"/>
</dbReference>
<dbReference type="GO" id="GO:0007166">
    <property type="term" value="P:cell surface receptor signaling pathway"/>
    <property type="evidence" value="ECO:0007669"/>
    <property type="project" value="TreeGrafter"/>
</dbReference>
<keyword evidence="1" id="KW-0732">Signal</keyword>
<dbReference type="InterPro" id="IPR013106">
    <property type="entry name" value="Ig_V-set"/>
</dbReference>
<keyword evidence="2" id="KW-0391">Immunity</keyword>
<evidence type="ECO:0000256" key="1">
    <source>
        <dbReference type="ARBA" id="ARBA00022729"/>
    </source>
</evidence>
<dbReference type="InterPro" id="IPR007110">
    <property type="entry name" value="Ig-like_dom"/>
</dbReference>
<dbReference type="SUPFAM" id="SSF48726">
    <property type="entry name" value="Immunoglobulin"/>
    <property type="match status" value="1"/>
</dbReference>
<dbReference type="Pfam" id="PF07686">
    <property type="entry name" value="V-set"/>
    <property type="match status" value="1"/>
</dbReference>
<dbReference type="GO" id="GO:0002376">
    <property type="term" value="P:immune system process"/>
    <property type="evidence" value="ECO:0007669"/>
    <property type="project" value="UniProtKB-KW"/>
</dbReference>
<dbReference type="PANTHER" id="PTHR23268">
    <property type="entry name" value="T-CELL RECEPTOR BETA CHAIN"/>
    <property type="match status" value="1"/>
</dbReference>
<proteinExistence type="predicted"/>
<dbReference type="Proteomes" id="UP000694410">
    <property type="component" value="Unplaced"/>
</dbReference>
<evidence type="ECO:0000313" key="5">
    <source>
        <dbReference type="Proteomes" id="UP000694410"/>
    </source>
</evidence>
<organism evidence="4 5">
    <name type="scientific">Cyanistes caeruleus</name>
    <name type="common">Eurasian blue tit</name>
    <name type="synonym">Parus caeruleus</name>
    <dbReference type="NCBI Taxonomy" id="156563"/>
    <lineage>
        <taxon>Eukaryota</taxon>
        <taxon>Metazoa</taxon>
        <taxon>Chordata</taxon>
        <taxon>Craniata</taxon>
        <taxon>Vertebrata</taxon>
        <taxon>Euteleostomi</taxon>
        <taxon>Archelosauria</taxon>
        <taxon>Archosauria</taxon>
        <taxon>Dinosauria</taxon>
        <taxon>Saurischia</taxon>
        <taxon>Theropoda</taxon>
        <taxon>Coelurosauria</taxon>
        <taxon>Aves</taxon>
        <taxon>Neognathae</taxon>
        <taxon>Neoaves</taxon>
        <taxon>Telluraves</taxon>
        <taxon>Australaves</taxon>
        <taxon>Passeriformes</taxon>
        <taxon>Paridae</taxon>
        <taxon>Cyanistes</taxon>
    </lineage>
</organism>
<protein>
    <recommendedName>
        <fullName evidence="3">Ig-like domain-containing protein</fullName>
    </recommendedName>
</protein>